<sequence length="292" mass="32707">MRKGETVGLVGESGSGKSTLGLSILKLVPSPGKIVDGQILFDSKDITKLDNKKMRMVRGKRVSMVFQDPMTSLNPLMRIEDHLTETIKAHQKVTQEEAKEKAALLLGEVGIPPERAKDYPHQFSGGMRQRVGIALAIALNPDLLIADEFTSSLDVIVQFQILNLMKKLKASYNMGMIFISHDISLVSEIADKIALMYAGQIVEFAPADAFFEEHLHPYSEALLNSVPNVQLSDQKLSYIPGMPPDLVNPPRGCRFYPRCPYAKDLCREKEPPLIEVKPDYMVKCFRYDEKRS</sequence>
<comment type="subcellular location">
    <subcellularLocation>
        <location evidence="1">Cell membrane</location>
        <topology evidence="1">Peripheral membrane protein</topology>
    </subcellularLocation>
</comment>
<dbReference type="AlphaFoldDB" id="A0A662DI07"/>
<evidence type="ECO:0000313" key="9">
    <source>
        <dbReference type="EMBL" id="RLE15145.1"/>
    </source>
</evidence>
<dbReference type="Pfam" id="PF00005">
    <property type="entry name" value="ABC_tran"/>
    <property type="match status" value="1"/>
</dbReference>
<dbReference type="GO" id="GO:0016887">
    <property type="term" value="F:ATP hydrolysis activity"/>
    <property type="evidence" value="ECO:0007669"/>
    <property type="project" value="InterPro"/>
</dbReference>
<feature type="domain" description="ABC transporter" evidence="8">
    <location>
        <begin position="1"/>
        <end position="223"/>
    </location>
</feature>
<keyword evidence="3" id="KW-0813">Transport</keyword>
<dbReference type="PROSITE" id="PS50893">
    <property type="entry name" value="ABC_TRANSPORTER_2"/>
    <property type="match status" value="1"/>
</dbReference>
<keyword evidence="5" id="KW-0547">Nucleotide-binding</keyword>
<organism evidence="9 10">
    <name type="scientific">Aerophobetes bacterium</name>
    <dbReference type="NCBI Taxonomy" id="2030807"/>
    <lineage>
        <taxon>Bacteria</taxon>
        <taxon>Candidatus Aerophobota</taxon>
    </lineage>
</organism>
<keyword evidence="6 9" id="KW-0067">ATP-binding</keyword>
<dbReference type="Gene3D" id="3.40.50.300">
    <property type="entry name" value="P-loop containing nucleotide triphosphate hydrolases"/>
    <property type="match status" value="1"/>
</dbReference>
<reference evidence="9 10" key="1">
    <citation type="submission" date="2018-06" db="EMBL/GenBank/DDBJ databases">
        <title>Extensive metabolic versatility and redundancy in microbially diverse, dynamic hydrothermal sediments.</title>
        <authorList>
            <person name="Dombrowski N."/>
            <person name="Teske A."/>
            <person name="Baker B.J."/>
        </authorList>
    </citation>
    <scope>NUCLEOTIDE SEQUENCE [LARGE SCALE GENOMIC DNA]</scope>
    <source>
        <strain evidence="9">B19_G9</strain>
    </source>
</reference>
<dbReference type="SUPFAM" id="SSF52540">
    <property type="entry name" value="P-loop containing nucleoside triphosphate hydrolases"/>
    <property type="match status" value="1"/>
</dbReference>
<dbReference type="PANTHER" id="PTHR43297:SF2">
    <property type="entry name" value="DIPEPTIDE TRANSPORT ATP-BINDING PROTEIN DPPD"/>
    <property type="match status" value="1"/>
</dbReference>
<dbReference type="PROSITE" id="PS00211">
    <property type="entry name" value="ABC_TRANSPORTER_1"/>
    <property type="match status" value="1"/>
</dbReference>
<evidence type="ECO:0000256" key="2">
    <source>
        <dbReference type="ARBA" id="ARBA00005417"/>
    </source>
</evidence>
<evidence type="ECO:0000259" key="8">
    <source>
        <dbReference type="PROSITE" id="PS50893"/>
    </source>
</evidence>
<accession>A0A662DI07</accession>
<dbReference type="InterPro" id="IPR027417">
    <property type="entry name" value="P-loop_NTPase"/>
</dbReference>
<dbReference type="FunFam" id="3.40.50.300:FF:000016">
    <property type="entry name" value="Oligopeptide ABC transporter ATP-binding component"/>
    <property type="match status" value="1"/>
</dbReference>
<evidence type="ECO:0000256" key="6">
    <source>
        <dbReference type="ARBA" id="ARBA00022840"/>
    </source>
</evidence>
<dbReference type="InterPro" id="IPR017871">
    <property type="entry name" value="ABC_transporter-like_CS"/>
</dbReference>
<dbReference type="InterPro" id="IPR003593">
    <property type="entry name" value="AAA+_ATPase"/>
</dbReference>
<comment type="similarity">
    <text evidence="2">Belongs to the ABC transporter superfamily.</text>
</comment>
<evidence type="ECO:0000256" key="7">
    <source>
        <dbReference type="ARBA" id="ARBA00023136"/>
    </source>
</evidence>
<dbReference type="SMART" id="SM00382">
    <property type="entry name" value="AAA"/>
    <property type="match status" value="1"/>
</dbReference>
<evidence type="ECO:0000256" key="1">
    <source>
        <dbReference type="ARBA" id="ARBA00004202"/>
    </source>
</evidence>
<dbReference type="GO" id="GO:0005524">
    <property type="term" value="F:ATP binding"/>
    <property type="evidence" value="ECO:0007669"/>
    <property type="project" value="UniProtKB-KW"/>
</dbReference>
<dbReference type="InterPro" id="IPR013563">
    <property type="entry name" value="Oligopep_ABC_C"/>
</dbReference>
<dbReference type="Proteomes" id="UP000267654">
    <property type="component" value="Unassembled WGS sequence"/>
</dbReference>
<keyword evidence="7" id="KW-0472">Membrane</keyword>
<dbReference type="GO" id="GO:0015833">
    <property type="term" value="P:peptide transport"/>
    <property type="evidence" value="ECO:0007669"/>
    <property type="project" value="InterPro"/>
</dbReference>
<dbReference type="PANTHER" id="PTHR43297">
    <property type="entry name" value="OLIGOPEPTIDE TRANSPORT ATP-BINDING PROTEIN APPD"/>
    <property type="match status" value="1"/>
</dbReference>
<dbReference type="InterPro" id="IPR003439">
    <property type="entry name" value="ABC_transporter-like_ATP-bd"/>
</dbReference>
<dbReference type="GO" id="GO:0005886">
    <property type="term" value="C:plasma membrane"/>
    <property type="evidence" value="ECO:0007669"/>
    <property type="project" value="UniProtKB-SubCell"/>
</dbReference>
<name>A0A662DI07_UNCAE</name>
<dbReference type="NCBIfam" id="TIGR01727">
    <property type="entry name" value="oligo_HPY"/>
    <property type="match status" value="1"/>
</dbReference>
<protein>
    <submittedName>
        <fullName evidence="9">ABC transporter ATP-binding protein</fullName>
    </submittedName>
</protein>
<evidence type="ECO:0000256" key="5">
    <source>
        <dbReference type="ARBA" id="ARBA00022741"/>
    </source>
</evidence>
<keyword evidence="4" id="KW-1003">Cell membrane</keyword>
<evidence type="ECO:0000256" key="4">
    <source>
        <dbReference type="ARBA" id="ARBA00022475"/>
    </source>
</evidence>
<proteinExistence type="inferred from homology"/>
<comment type="caution">
    <text evidence="9">The sequence shown here is derived from an EMBL/GenBank/DDBJ whole genome shotgun (WGS) entry which is preliminary data.</text>
</comment>
<dbReference type="Pfam" id="PF08352">
    <property type="entry name" value="oligo_HPY"/>
    <property type="match status" value="1"/>
</dbReference>
<evidence type="ECO:0000313" key="10">
    <source>
        <dbReference type="Proteomes" id="UP000267654"/>
    </source>
</evidence>
<gene>
    <name evidence="9" type="ORF">DRI96_00380</name>
</gene>
<evidence type="ECO:0000256" key="3">
    <source>
        <dbReference type="ARBA" id="ARBA00022448"/>
    </source>
</evidence>
<dbReference type="CDD" id="cd03257">
    <property type="entry name" value="ABC_NikE_OppD_transporters"/>
    <property type="match status" value="1"/>
</dbReference>
<dbReference type="EMBL" id="QMQB01000008">
    <property type="protein sequence ID" value="RLE15145.1"/>
    <property type="molecule type" value="Genomic_DNA"/>
</dbReference>
<dbReference type="InterPro" id="IPR050388">
    <property type="entry name" value="ABC_Ni/Peptide_Import"/>
</dbReference>